<feature type="non-terminal residue" evidence="1">
    <location>
        <position position="67"/>
    </location>
</feature>
<comment type="caution">
    <text evidence="1">The sequence shown here is derived from an EMBL/GenBank/DDBJ whole genome shotgun (WGS) entry which is preliminary data.</text>
</comment>
<organism evidence="1 2">
    <name type="scientific">Bacteroides uniformis</name>
    <dbReference type="NCBI Taxonomy" id="820"/>
    <lineage>
        <taxon>Bacteria</taxon>
        <taxon>Pseudomonadati</taxon>
        <taxon>Bacteroidota</taxon>
        <taxon>Bacteroidia</taxon>
        <taxon>Bacteroidales</taxon>
        <taxon>Bacteroidaceae</taxon>
        <taxon>Bacteroides</taxon>
    </lineage>
</organism>
<reference evidence="1" key="1">
    <citation type="submission" date="2022-10" db="EMBL/GenBank/DDBJ databases">
        <title>Human gut microbiome strain richness.</title>
        <authorList>
            <person name="Chen-Liaw A."/>
        </authorList>
    </citation>
    <scope>NUCLEOTIDE SEQUENCE</scope>
    <source>
        <strain evidence="1">1001713st1_F9_1001713B170221_170320</strain>
    </source>
</reference>
<evidence type="ECO:0000313" key="2">
    <source>
        <dbReference type="Proteomes" id="UP001222603"/>
    </source>
</evidence>
<evidence type="ECO:0000313" key="1">
    <source>
        <dbReference type="EMBL" id="MDC1900521.1"/>
    </source>
</evidence>
<dbReference type="Proteomes" id="UP001222603">
    <property type="component" value="Unassembled WGS sequence"/>
</dbReference>
<sequence>MTTINMQYWLGANERTHVLPTDKWYLDFATSILPLVKTSPLFNKEDLRTQIDAAISLGMYFQDAIAQ</sequence>
<dbReference type="EMBL" id="JAQNSI010000222">
    <property type="protein sequence ID" value="MDC1900521.1"/>
    <property type="molecule type" value="Genomic_DNA"/>
</dbReference>
<accession>A0AAW6H171</accession>
<protein>
    <submittedName>
        <fullName evidence="1">Uncharacterized protein</fullName>
    </submittedName>
</protein>
<name>A0AAW6H171_BACUN</name>
<dbReference type="AlphaFoldDB" id="A0AAW6H171"/>
<proteinExistence type="predicted"/>
<gene>
    <name evidence="1" type="ORF">POZ10_07805</name>
</gene>